<dbReference type="PANTHER" id="PTHR13027">
    <property type="entry name" value="SAND PROTEIN-RELATED"/>
    <property type="match status" value="1"/>
</dbReference>
<keyword evidence="3" id="KW-0813">Transport</keyword>
<dbReference type="Pfam" id="PF19037">
    <property type="entry name" value="Fuz_longin_2"/>
    <property type="match status" value="1"/>
</dbReference>
<evidence type="ECO:0000259" key="6">
    <source>
        <dbReference type="Pfam" id="PF19037"/>
    </source>
</evidence>
<evidence type="ECO:0000313" key="8">
    <source>
        <dbReference type="EMBL" id="EJT98822.1"/>
    </source>
</evidence>
<dbReference type="InterPro" id="IPR043972">
    <property type="entry name" value="FUZ/MON1/HPS1_longin_1"/>
</dbReference>
<feature type="domain" description="FUZ/MON1/HPS1 third Longin" evidence="7">
    <location>
        <begin position="453"/>
        <end position="556"/>
    </location>
</feature>
<dbReference type="RefSeq" id="XP_040625720.1">
    <property type="nucleotide sequence ID" value="XM_040770611.1"/>
</dbReference>
<feature type="compositionally biased region" description="Polar residues" evidence="4">
    <location>
        <begin position="91"/>
        <end position="101"/>
    </location>
</feature>
<keyword evidence="3" id="KW-0472">Membrane</keyword>
<keyword evidence="3" id="KW-0653">Protein transport</keyword>
<dbReference type="PANTHER" id="PTHR13027:SF7">
    <property type="entry name" value="VACUOLAR FUSION PROTEIN MON1 HOMOLOG"/>
    <property type="match status" value="1"/>
</dbReference>
<dbReference type="GO" id="GO:0035658">
    <property type="term" value="C:Mon1-Ccz1 complex"/>
    <property type="evidence" value="ECO:0007669"/>
    <property type="project" value="TreeGrafter"/>
</dbReference>
<evidence type="ECO:0000313" key="9">
    <source>
        <dbReference type="Proteomes" id="UP000030653"/>
    </source>
</evidence>
<feature type="domain" description="FUZ/MON1/HPS1 second Longin" evidence="6">
    <location>
        <begin position="330"/>
        <end position="422"/>
    </location>
</feature>
<dbReference type="InterPro" id="IPR043971">
    <property type="entry name" value="FUZ/MON1/HPS1_longin_2"/>
</dbReference>
<keyword evidence="3" id="KW-0926">Vacuole</keyword>
<evidence type="ECO:0000256" key="2">
    <source>
        <dbReference type="ARBA" id="ARBA00018132"/>
    </source>
</evidence>
<dbReference type="GO" id="GO:0000329">
    <property type="term" value="C:fungal-type vacuole membrane"/>
    <property type="evidence" value="ECO:0007669"/>
    <property type="project" value="TreeGrafter"/>
</dbReference>
<sequence length="567" mass="62863">MSPDFRPPTPKDRPHSRLLPAHSLSLLNITPSRPASPVLAGTVELRPSSFVESPAFSSPKQTPSSIGGDEDVEQEPDGLLANEPSPEESLISASPPSSLTAETVLPGSESASHALREQLKRTISRKSTGSAPSSPPAKRSVLADEVLSAVSEYPPLSPEEAARYEDRKYFVLTNAGKPVFISEKGDSEEEATNAMGIMQALISVFAEDGDKLRYITTGSTRITFLLRTPLYYVSVSSWGEPAPVTRTHLEYLHLQILSVLTLPQLTKLFERRGNFDLGRLLTGAEPLMRSLLNTAQTSLETTLAAMQCLRIDMHRRRRIGDALLPPSKLSLVYALVIAGGRVITLVRPRKHSINPSDLRILLNTIASPSLLTSDSESWLPICLPKYNADRFLYTYVGALREGIGIVGLSPDRDAWDAMREWRGVKLEEESLLGFIEKAVLAHPYAVVELGIHGLRHFVYKSRIHVQYTQPEFDASYDTELEQRRLVTLYQQVHDTLHARSGQKEALSLHHIRTPRETVMGWTTKPLEVYIALSPHLPEPACVSAAHMVVNWVKKEEGRLFLKDAPVF</sequence>
<gene>
    <name evidence="8" type="ORF">DACRYDRAFT_118586</name>
</gene>
<dbReference type="Pfam" id="PF19036">
    <property type="entry name" value="Fuz_longin_1"/>
    <property type="match status" value="1"/>
</dbReference>
<dbReference type="InterPro" id="IPR004353">
    <property type="entry name" value="Mon1"/>
</dbReference>
<dbReference type="GO" id="GO:0006623">
    <property type="term" value="P:protein targeting to vacuole"/>
    <property type="evidence" value="ECO:0007669"/>
    <property type="project" value="UniProtKB-UniRule"/>
</dbReference>
<feature type="region of interest" description="Disordered" evidence="4">
    <location>
        <begin position="50"/>
        <end position="113"/>
    </location>
</feature>
<comment type="similarity">
    <text evidence="3">Belongs to the MON1/SAND family.</text>
</comment>
<feature type="region of interest" description="Disordered" evidence="4">
    <location>
        <begin position="1"/>
        <end position="20"/>
    </location>
</feature>
<keyword evidence="3" id="KW-0072">Autophagy</keyword>
<dbReference type="STRING" id="1858805.M5G4Z2"/>
<comment type="subcellular location">
    <subcellularLocation>
        <location evidence="3">Endosome</location>
        <location evidence="3">Multivesicular body membrane</location>
        <topology evidence="3">Peripheral membrane protein</topology>
    </subcellularLocation>
    <subcellularLocation>
        <location evidence="1 3">Prevacuolar compartment membrane</location>
        <topology evidence="1 3">Peripheral membrane protein</topology>
    </subcellularLocation>
    <subcellularLocation>
        <location evidence="3">Vacuole membrane</location>
        <topology evidence="3">Peripheral membrane protein</topology>
    </subcellularLocation>
</comment>
<keyword evidence="3" id="KW-0967">Endosome</keyword>
<proteinExistence type="inferred from homology"/>
<dbReference type="EMBL" id="JH795872">
    <property type="protein sequence ID" value="EJT98822.1"/>
    <property type="molecule type" value="Genomic_DNA"/>
</dbReference>
<dbReference type="HOGENOM" id="CLU_014574_2_0_1"/>
<protein>
    <recommendedName>
        <fullName evidence="2 3">Vacuolar fusion protein MON1</fullName>
    </recommendedName>
</protein>
<feature type="domain" description="FUZ/MON1/HPS1 first Longin" evidence="5">
    <location>
        <begin position="168"/>
        <end position="291"/>
    </location>
</feature>
<name>M5G4Z2_DACPD</name>
<dbReference type="OMA" id="QQPFNAK"/>
<organism evidence="8 9">
    <name type="scientific">Dacryopinax primogenitus (strain DJM 731)</name>
    <name type="common">Brown rot fungus</name>
    <dbReference type="NCBI Taxonomy" id="1858805"/>
    <lineage>
        <taxon>Eukaryota</taxon>
        <taxon>Fungi</taxon>
        <taxon>Dikarya</taxon>
        <taxon>Basidiomycota</taxon>
        <taxon>Agaricomycotina</taxon>
        <taxon>Dacrymycetes</taxon>
        <taxon>Dacrymycetales</taxon>
        <taxon>Dacrymycetaceae</taxon>
        <taxon>Dacryopinax</taxon>
    </lineage>
</organism>
<dbReference type="GO" id="GO:0016192">
    <property type="term" value="P:vesicle-mediated transport"/>
    <property type="evidence" value="ECO:0007669"/>
    <property type="project" value="InterPro"/>
</dbReference>
<dbReference type="PRINTS" id="PR01546">
    <property type="entry name" value="YEAST73DUF"/>
</dbReference>
<dbReference type="AlphaFoldDB" id="M5G4Z2"/>
<dbReference type="OrthoDB" id="272411at2759"/>
<dbReference type="InterPro" id="IPR043970">
    <property type="entry name" value="FUZ/MON1/HPS1_longin_3"/>
</dbReference>
<evidence type="ECO:0000259" key="5">
    <source>
        <dbReference type="Pfam" id="PF19036"/>
    </source>
</evidence>
<evidence type="ECO:0000256" key="3">
    <source>
        <dbReference type="RuleBase" id="RU367048"/>
    </source>
</evidence>
<dbReference type="GO" id="GO:0006914">
    <property type="term" value="P:autophagy"/>
    <property type="evidence" value="ECO:0007669"/>
    <property type="project" value="UniProtKB-UniRule"/>
</dbReference>
<dbReference type="Proteomes" id="UP000030653">
    <property type="component" value="Unassembled WGS sequence"/>
</dbReference>
<accession>M5G4Z2</accession>
<evidence type="ECO:0000259" key="7">
    <source>
        <dbReference type="Pfam" id="PF19038"/>
    </source>
</evidence>
<comment type="function">
    <text evidence="3">Required for multiple vacuole delivery pathways including the cytoplasm to vacuole transport (Cvt), autophagy, pexophagy and endocytosis.</text>
</comment>
<evidence type="ECO:0000256" key="1">
    <source>
        <dbReference type="ARBA" id="ARBA00004380"/>
    </source>
</evidence>
<keyword evidence="9" id="KW-1185">Reference proteome</keyword>
<reference evidence="8 9" key="1">
    <citation type="journal article" date="2012" name="Science">
        <title>The Paleozoic origin of enzymatic lignin decomposition reconstructed from 31 fungal genomes.</title>
        <authorList>
            <person name="Floudas D."/>
            <person name="Binder M."/>
            <person name="Riley R."/>
            <person name="Barry K."/>
            <person name="Blanchette R.A."/>
            <person name="Henrissat B."/>
            <person name="Martinez A.T."/>
            <person name="Otillar R."/>
            <person name="Spatafora J.W."/>
            <person name="Yadav J.S."/>
            <person name="Aerts A."/>
            <person name="Benoit I."/>
            <person name="Boyd A."/>
            <person name="Carlson A."/>
            <person name="Copeland A."/>
            <person name="Coutinho P.M."/>
            <person name="de Vries R.P."/>
            <person name="Ferreira P."/>
            <person name="Findley K."/>
            <person name="Foster B."/>
            <person name="Gaskell J."/>
            <person name="Glotzer D."/>
            <person name="Gorecki P."/>
            <person name="Heitman J."/>
            <person name="Hesse C."/>
            <person name="Hori C."/>
            <person name="Igarashi K."/>
            <person name="Jurgens J.A."/>
            <person name="Kallen N."/>
            <person name="Kersten P."/>
            <person name="Kohler A."/>
            <person name="Kuees U."/>
            <person name="Kumar T.K.A."/>
            <person name="Kuo A."/>
            <person name="LaButti K."/>
            <person name="Larrondo L.F."/>
            <person name="Lindquist E."/>
            <person name="Ling A."/>
            <person name="Lombard V."/>
            <person name="Lucas S."/>
            <person name="Lundell T."/>
            <person name="Martin R."/>
            <person name="McLaughlin D.J."/>
            <person name="Morgenstern I."/>
            <person name="Morin E."/>
            <person name="Murat C."/>
            <person name="Nagy L.G."/>
            <person name="Nolan M."/>
            <person name="Ohm R.A."/>
            <person name="Patyshakuliyeva A."/>
            <person name="Rokas A."/>
            <person name="Ruiz-Duenas F.J."/>
            <person name="Sabat G."/>
            <person name="Salamov A."/>
            <person name="Samejima M."/>
            <person name="Schmutz J."/>
            <person name="Slot J.C."/>
            <person name="St John F."/>
            <person name="Stenlid J."/>
            <person name="Sun H."/>
            <person name="Sun S."/>
            <person name="Syed K."/>
            <person name="Tsang A."/>
            <person name="Wiebenga A."/>
            <person name="Young D."/>
            <person name="Pisabarro A."/>
            <person name="Eastwood D.C."/>
            <person name="Martin F."/>
            <person name="Cullen D."/>
            <person name="Grigoriev I.V."/>
            <person name="Hibbett D.S."/>
        </authorList>
    </citation>
    <scope>NUCLEOTIDE SEQUENCE [LARGE SCALE GENOMIC DNA]</scope>
    <source>
        <strain evidence="8 9">DJM-731 SS1</strain>
    </source>
</reference>
<dbReference type="GeneID" id="63685673"/>
<feature type="compositionally biased region" description="Polar residues" evidence="4">
    <location>
        <begin position="55"/>
        <end position="65"/>
    </location>
</feature>
<evidence type="ECO:0000256" key="4">
    <source>
        <dbReference type="SAM" id="MobiDB-lite"/>
    </source>
</evidence>
<dbReference type="Pfam" id="PF19038">
    <property type="entry name" value="Fuz_longin_3"/>
    <property type="match status" value="1"/>
</dbReference>
<dbReference type="GO" id="GO:0032585">
    <property type="term" value="C:multivesicular body membrane"/>
    <property type="evidence" value="ECO:0007669"/>
    <property type="project" value="UniProtKB-SubCell"/>
</dbReference>